<dbReference type="SUPFAM" id="SSF53098">
    <property type="entry name" value="Ribonuclease H-like"/>
    <property type="match status" value="1"/>
</dbReference>
<dbReference type="PANTHER" id="PTHR46889:SF4">
    <property type="entry name" value="TRANSPOSASE INSO FOR INSERTION SEQUENCE ELEMENT IS911B-RELATED"/>
    <property type="match status" value="1"/>
</dbReference>
<dbReference type="InterPro" id="IPR050900">
    <property type="entry name" value="Transposase_IS3/IS150/IS904"/>
</dbReference>
<evidence type="ECO:0000259" key="1">
    <source>
        <dbReference type="PROSITE" id="PS50994"/>
    </source>
</evidence>
<dbReference type="EMBL" id="JAUSUR010000004">
    <property type="protein sequence ID" value="MDQ0361882.1"/>
    <property type="molecule type" value="Genomic_DNA"/>
</dbReference>
<gene>
    <name evidence="2" type="ORF">J2S15_002632</name>
</gene>
<evidence type="ECO:0000313" key="3">
    <source>
        <dbReference type="Proteomes" id="UP001230220"/>
    </source>
</evidence>
<comment type="caution">
    <text evidence="2">The sequence shown here is derived from an EMBL/GenBank/DDBJ whole genome shotgun (WGS) entry which is preliminary data.</text>
</comment>
<sequence>MTLFVQNEVTTKKNTPQVTAENLLVRDFSASKPNEKWVTDVSEFKIKGMKKNLYLSIIMDIYDRSIVAVHISDRNNNKLVFITYK</sequence>
<accession>A0ABU0E4S4</accession>
<dbReference type="InterPro" id="IPR012337">
    <property type="entry name" value="RNaseH-like_sf"/>
</dbReference>
<dbReference type="Proteomes" id="UP001230220">
    <property type="component" value="Unassembled WGS sequence"/>
</dbReference>
<organism evidence="2 3">
    <name type="scientific">Breznakia pachnodae</name>
    <dbReference type="NCBI Taxonomy" id="265178"/>
    <lineage>
        <taxon>Bacteria</taxon>
        <taxon>Bacillati</taxon>
        <taxon>Bacillota</taxon>
        <taxon>Erysipelotrichia</taxon>
        <taxon>Erysipelotrichales</taxon>
        <taxon>Erysipelotrichaceae</taxon>
        <taxon>Breznakia</taxon>
    </lineage>
</organism>
<keyword evidence="3" id="KW-1185">Reference proteome</keyword>
<dbReference type="RefSeq" id="WP_307408988.1">
    <property type="nucleotide sequence ID" value="NZ_JAUSUR010000004.1"/>
</dbReference>
<dbReference type="Pfam" id="PF00665">
    <property type="entry name" value="rve"/>
    <property type="match status" value="1"/>
</dbReference>
<reference evidence="2 3" key="1">
    <citation type="submission" date="2023-07" db="EMBL/GenBank/DDBJ databases">
        <title>Genomic Encyclopedia of Type Strains, Phase IV (KMG-IV): sequencing the most valuable type-strain genomes for metagenomic binning, comparative biology and taxonomic classification.</title>
        <authorList>
            <person name="Goeker M."/>
        </authorList>
    </citation>
    <scope>NUCLEOTIDE SEQUENCE [LARGE SCALE GENOMIC DNA]</scope>
    <source>
        <strain evidence="2 3">DSM 16784</strain>
    </source>
</reference>
<dbReference type="PANTHER" id="PTHR46889">
    <property type="entry name" value="TRANSPOSASE INSF FOR INSERTION SEQUENCE IS3B-RELATED"/>
    <property type="match status" value="1"/>
</dbReference>
<dbReference type="InterPro" id="IPR001584">
    <property type="entry name" value="Integrase_cat-core"/>
</dbReference>
<feature type="domain" description="Integrase catalytic" evidence="1">
    <location>
        <begin position="29"/>
        <end position="85"/>
    </location>
</feature>
<evidence type="ECO:0000313" key="2">
    <source>
        <dbReference type="EMBL" id="MDQ0361882.1"/>
    </source>
</evidence>
<name>A0ABU0E4S4_9FIRM</name>
<protein>
    <submittedName>
        <fullName evidence="2">Transposase InsO family protein</fullName>
    </submittedName>
</protein>
<dbReference type="PROSITE" id="PS50994">
    <property type="entry name" value="INTEGRASE"/>
    <property type="match status" value="1"/>
</dbReference>
<proteinExistence type="predicted"/>